<reference evidence="5" key="2">
    <citation type="submission" date="2025-08" db="UniProtKB">
        <authorList>
            <consortium name="Ensembl"/>
        </authorList>
    </citation>
    <scope>IDENTIFICATION</scope>
</reference>
<evidence type="ECO:0000256" key="1">
    <source>
        <dbReference type="ARBA" id="ARBA00004370"/>
    </source>
</evidence>
<keyword evidence="6" id="KW-1185">Reference proteome</keyword>
<organism evidence="5 6">
    <name type="scientific">Podarcis muralis</name>
    <name type="common">Wall lizard</name>
    <name type="synonym">Lacerta muralis</name>
    <dbReference type="NCBI Taxonomy" id="64176"/>
    <lineage>
        <taxon>Eukaryota</taxon>
        <taxon>Metazoa</taxon>
        <taxon>Chordata</taxon>
        <taxon>Craniata</taxon>
        <taxon>Vertebrata</taxon>
        <taxon>Euteleostomi</taxon>
        <taxon>Lepidosauria</taxon>
        <taxon>Squamata</taxon>
        <taxon>Bifurcata</taxon>
        <taxon>Unidentata</taxon>
        <taxon>Episquamata</taxon>
        <taxon>Laterata</taxon>
        <taxon>Lacertibaenia</taxon>
        <taxon>Lacertidae</taxon>
        <taxon>Podarcis</taxon>
    </lineage>
</organism>
<dbReference type="GO" id="GO:0005102">
    <property type="term" value="F:signaling receptor binding"/>
    <property type="evidence" value="ECO:0007669"/>
    <property type="project" value="TreeGrafter"/>
</dbReference>
<dbReference type="Gene3D" id="2.60.40.10">
    <property type="entry name" value="Immunoglobulins"/>
    <property type="match status" value="1"/>
</dbReference>
<dbReference type="SUPFAM" id="SSF48726">
    <property type="entry name" value="Immunoglobulin"/>
    <property type="match status" value="1"/>
</dbReference>
<dbReference type="GO" id="GO:0009897">
    <property type="term" value="C:external side of plasma membrane"/>
    <property type="evidence" value="ECO:0007669"/>
    <property type="project" value="TreeGrafter"/>
</dbReference>
<dbReference type="Proteomes" id="UP000472272">
    <property type="component" value="Chromosome 6"/>
</dbReference>
<dbReference type="AlphaFoldDB" id="A0A670INC9"/>
<dbReference type="InterPro" id="IPR003599">
    <property type="entry name" value="Ig_sub"/>
</dbReference>
<dbReference type="Pfam" id="PF07686">
    <property type="entry name" value="V-set"/>
    <property type="match status" value="1"/>
</dbReference>
<name>A0A670INC9_PODMU</name>
<dbReference type="Ensembl" id="ENSPMRT00000014027.1">
    <property type="protein sequence ID" value="ENSPMRP00000013141.1"/>
    <property type="gene ID" value="ENSPMRG00000008792.1"/>
</dbReference>
<dbReference type="InterPro" id="IPR007110">
    <property type="entry name" value="Ig-like_dom"/>
</dbReference>
<dbReference type="InterPro" id="IPR013783">
    <property type="entry name" value="Ig-like_fold"/>
</dbReference>
<reference evidence="5 6" key="1">
    <citation type="journal article" date="2019" name="Proc. Natl. Acad. Sci. U.S.A.">
        <title>Regulatory changes in pterin and carotenoid genes underlie balanced color polymorphisms in the wall lizard.</title>
        <authorList>
            <person name="Andrade P."/>
            <person name="Pinho C."/>
            <person name="Perez I de Lanuza G."/>
            <person name="Afonso S."/>
            <person name="Brejcha J."/>
            <person name="Rubin C.J."/>
            <person name="Wallerman O."/>
            <person name="Pereira P."/>
            <person name="Sabatino S.J."/>
            <person name="Bellati A."/>
            <person name="Pellitteri-Rosa D."/>
            <person name="Bosakova Z."/>
            <person name="Bunikis I."/>
            <person name="Carretero M.A."/>
            <person name="Feiner N."/>
            <person name="Marsik P."/>
            <person name="Pauperio F."/>
            <person name="Salvi D."/>
            <person name="Soler L."/>
            <person name="While G.M."/>
            <person name="Uller T."/>
            <person name="Font E."/>
            <person name="Andersson L."/>
            <person name="Carneiro M."/>
        </authorList>
    </citation>
    <scope>NUCLEOTIDE SEQUENCE</scope>
</reference>
<dbReference type="PROSITE" id="PS50835">
    <property type="entry name" value="IG_LIKE"/>
    <property type="match status" value="1"/>
</dbReference>
<dbReference type="GeneTree" id="ENSGT00940000163348"/>
<proteinExistence type="predicted"/>
<evidence type="ECO:0000313" key="5">
    <source>
        <dbReference type="Ensembl" id="ENSPMRP00000013141.1"/>
    </source>
</evidence>
<evidence type="ECO:0000256" key="3">
    <source>
        <dbReference type="ARBA" id="ARBA00023319"/>
    </source>
</evidence>
<comment type="subcellular location">
    <subcellularLocation>
        <location evidence="1">Membrane</location>
    </subcellularLocation>
</comment>
<keyword evidence="3" id="KW-0393">Immunoglobulin domain</keyword>
<evidence type="ECO:0000256" key="2">
    <source>
        <dbReference type="ARBA" id="ARBA00023136"/>
    </source>
</evidence>
<protein>
    <recommendedName>
        <fullName evidence="4">Ig-like domain-containing protein</fullName>
    </recommendedName>
</protein>
<dbReference type="InterPro" id="IPR050504">
    <property type="entry name" value="IgSF_BTN/MOG"/>
</dbReference>
<dbReference type="PANTHER" id="PTHR24100">
    <property type="entry name" value="BUTYROPHILIN"/>
    <property type="match status" value="1"/>
</dbReference>
<evidence type="ECO:0000259" key="4">
    <source>
        <dbReference type="PROSITE" id="PS50835"/>
    </source>
</evidence>
<evidence type="ECO:0000313" key="6">
    <source>
        <dbReference type="Proteomes" id="UP000472272"/>
    </source>
</evidence>
<dbReference type="InterPro" id="IPR013106">
    <property type="entry name" value="Ig_V-set"/>
</dbReference>
<dbReference type="OMA" id="PRNIILC"/>
<feature type="domain" description="Ig-like" evidence="4">
    <location>
        <begin position="16"/>
        <end position="120"/>
    </location>
</feature>
<sequence>MATPMCVCVCSYIFTPSVLFPAALEVKTSPSPVVGLVHNPVVLHCNFTVQESIRKEDVALKWAVKTVSGEERAVFLFDGNHTAGYRHGPLVNVELLPHGIASLTLSDVTLRDEGIYTCTVLVTPQYGNGKIQLKVRDSPHHSLSWFTVPRNIILCH</sequence>
<dbReference type="GO" id="GO:0001817">
    <property type="term" value="P:regulation of cytokine production"/>
    <property type="evidence" value="ECO:0007669"/>
    <property type="project" value="TreeGrafter"/>
</dbReference>
<keyword evidence="2" id="KW-0472">Membrane</keyword>
<accession>A0A670INC9</accession>
<dbReference type="SMART" id="SM00409">
    <property type="entry name" value="IG"/>
    <property type="match status" value="1"/>
</dbReference>
<dbReference type="GO" id="GO:0050852">
    <property type="term" value="P:T cell receptor signaling pathway"/>
    <property type="evidence" value="ECO:0007669"/>
    <property type="project" value="TreeGrafter"/>
</dbReference>
<dbReference type="InterPro" id="IPR036179">
    <property type="entry name" value="Ig-like_dom_sf"/>
</dbReference>
<reference evidence="5" key="3">
    <citation type="submission" date="2025-09" db="UniProtKB">
        <authorList>
            <consortium name="Ensembl"/>
        </authorList>
    </citation>
    <scope>IDENTIFICATION</scope>
</reference>